<keyword evidence="3" id="KW-1185">Reference proteome</keyword>
<dbReference type="OrthoDB" id="9783791at2"/>
<dbReference type="InterPro" id="IPR029044">
    <property type="entry name" value="Nucleotide-diphossugar_trans"/>
</dbReference>
<proteinExistence type="predicted"/>
<dbReference type="PANTHER" id="PTHR43179">
    <property type="entry name" value="RHAMNOSYLTRANSFERASE WBBL"/>
    <property type="match status" value="1"/>
</dbReference>
<dbReference type="InterPro" id="IPR001173">
    <property type="entry name" value="Glyco_trans_2-like"/>
</dbReference>
<protein>
    <recommendedName>
        <fullName evidence="1">Glycosyltransferase 2-like domain-containing protein</fullName>
    </recommendedName>
</protein>
<reference evidence="3" key="1">
    <citation type="submission" date="2016-10" db="EMBL/GenBank/DDBJ databases">
        <authorList>
            <person name="Varghese N."/>
            <person name="Submissions S."/>
        </authorList>
    </citation>
    <scope>NUCLEOTIDE SEQUENCE [LARGE SCALE GENOMIC DNA]</scope>
    <source>
        <strain evidence="3">KHC7</strain>
    </source>
</reference>
<evidence type="ECO:0000313" key="3">
    <source>
        <dbReference type="Proteomes" id="UP000199355"/>
    </source>
</evidence>
<dbReference type="Gene3D" id="3.90.550.10">
    <property type="entry name" value="Spore Coat Polysaccharide Biosynthesis Protein SpsA, Chain A"/>
    <property type="match status" value="1"/>
</dbReference>
<dbReference type="SUPFAM" id="SSF53448">
    <property type="entry name" value="Nucleotide-diphospho-sugar transferases"/>
    <property type="match status" value="1"/>
</dbReference>
<evidence type="ECO:0000259" key="1">
    <source>
        <dbReference type="Pfam" id="PF00535"/>
    </source>
</evidence>
<dbReference type="EMBL" id="FNBX01000007">
    <property type="protein sequence ID" value="SDF53348.1"/>
    <property type="molecule type" value="Genomic_DNA"/>
</dbReference>
<evidence type="ECO:0000313" key="2">
    <source>
        <dbReference type="EMBL" id="SDF53348.1"/>
    </source>
</evidence>
<dbReference type="AlphaFoldDB" id="A0A1G7LUU1"/>
<dbReference type="STRING" id="571438.SAMN05192586_10742"/>
<accession>A0A1G7LUU1</accession>
<name>A0A1G7LUU1_9BACT</name>
<organism evidence="2 3">
    <name type="scientific">Desulfovibrio legallii</name>
    <dbReference type="NCBI Taxonomy" id="571438"/>
    <lineage>
        <taxon>Bacteria</taxon>
        <taxon>Pseudomonadati</taxon>
        <taxon>Thermodesulfobacteriota</taxon>
        <taxon>Desulfovibrionia</taxon>
        <taxon>Desulfovibrionales</taxon>
        <taxon>Desulfovibrionaceae</taxon>
        <taxon>Desulfovibrio</taxon>
    </lineage>
</organism>
<dbReference type="CDD" id="cd04186">
    <property type="entry name" value="GT_2_like_c"/>
    <property type="match status" value="1"/>
</dbReference>
<sequence>MPDAPRVSVIIPAWNLWELTAACLRSLAAHSQGENLEAVVVDNGSTDATATELEPLGRALFGAAFRPVRLAENQGFARGCNAGAAAAAGPLLFFLNNDATVTPGWLPPLRAALESPRVGAVGPLLLYPDRTVQHCGIFITPFHTVGHLYEHFPAGHPAVARPHPLQALTGAALLLRAADFQDCGGFFTGYRNGFEDLDLCCALRARGRKLRVAAQSVVLHHTSRTPGRFDHDQANGELFARRCGAALRPDWHLLAALDGYRLCLGPGLALWLEPEPERQEACARAWREAGMSPEACVRLLEKEPLWREGWLRLARRLADLGRAEEAFAAALRCGRFFPHPEVGALLLRLARALGDPQCLREVMEIVASLPQAHALTEVERARLRQARRRAIEAGDDLLAGLCARWLRTA</sequence>
<dbReference type="PANTHER" id="PTHR43179:SF7">
    <property type="entry name" value="RHAMNOSYLTRANSFERASE WBBL"/>
    <property type="match status" value="1"/>
</dbReference>
<feature type="domain" description="Glycosyltransferase 2-like" evidence="1">
    <location>
        <begin position="8"/>
        <end position="125"/>
    </location>
</feature>
<gene>
    <name evidence="2" type="ORF">SAMN05192586_10742</name>
</gene>
<dbReference type="Pfam" id="PF00535">
    <property type="entry name" value="Glycos_transf_2"/>
    <property type="match status" value="1"/>
</dbReference>
<dbReference type="RefSeq" id="WP_092153412.1">
    <property type="nucleotide sequence ID" value="NZ_FNBX01000007.1"/>
</dbReference>
<dbReference type="Proteomes" id="UP000199355">
    <property type="component" value="Unassembled WGS sequence"/>
</dbReference>